<dbReference type="Gene3D" id="2.60.40.3310">
    <property type="match status" value="1"/>
</dbReference>
<dbReference type="SUPFAM" id="SSF49401">
    <property type="entry name" value="Bacterial adhesins"/>
    <property type="match status" value="1"/>
</dbReference>
<feature type="domain" description="Fimbrial-type adhesion" evidence="5">
    <location>
        <begin position="190"/>
        <end position="327"/>
    </location>
</feature>
<proteinExistence type="inferred from homology"/>
<protein>
    <submittedName>
        <fullName evidence="6">Fimbrial protein</fullName>
    </submittedName>
</protein>
<dbReference type="RefSeq" id="WP_227698280.1">
    <property type="nucleotide sequence ID" value="NZ_CP011110.1"/>
</dbReference>
<comment type="similarity">
    <text evidence="2">Belongs to the fimbrial protein family.</text>
</comment>
<reference evidence="6 7" key="1">
    <citation type="journal article" date="2015" name="Mol. Plant Microbe Interact.">
        <title>Comparative Genomic Analysis of Pseudomonas chlororaphis PCL1606 Reveals New Insight into Antifungal Compounds Involved in Biocontrol.</title>
        <authorList>
            <person name="Calderon C.E."/>
            <person name="Ramos C."/>
            <person name="de Vicente A."/>
            <person name="Cazorla F.M."/>
        </authorList>
    </citation>
    <scope>NUCLEOTIDE SEQUENCE [LARGE SCALE GENOMIC DNA]</scope>
    <source>
        <strain evidence="6 7">PCL1606</strain>
    </source>
</reference>
<sequence length="328" mass="34458">MLFLSAGSVYSQPSMAGLFDVCRPVGPSVVSVPLPASITAQRDLPVGGVLASVEVKTGMSCNNLFFPTGGMAQYFKSPSNQMVATSSGAFLTAVNGVGLRWNVGGPNGQYLFSSTSLNSASPEYWVGFPYLGGEKYYMFQHTFDLIKLGTITGASFRFPEFSVMTRPNSALGGMYEQKLNSFAFPLVNVAVASCSLVNNTIAVKMGRIDIGAFHGPGSGTPQKNFSIDLRCDAGTRVNLTFDNSSQVNGYPGTFRLSPSPQAAKGVGIQVLDASTATPQPIPLGQRQALGTAQGGNKSIPLAARYIQVEGNVTGGKADGALTFILSYL</sequence>
<gene>
    <name evidence="6" type="ORF">PCL1606_25990</name>
</gene>
<evidence type="ECO:0000256" key="3">
    <source>
        <dbReference type="ARBA" id="ARBA00022729"/>
    </source>
</evidence>
<dbReference type="PANTHER" id="PTHR33420:SF3">
    <property type="entry name" value="FIMBRIAL SUBUNIT ELFA"/>
    <property type="match status" value="1"/>
</dbReference>
<dbReference type="KEGG" id="pcz:PCL1606_25990"/>
<evidence type="ECO:0000313" key="7">
    <source>
        <dbReference type="Proteomes" id="UP000032748"/>
    </source>
</evidence>
<evidence type="ECO:0000256" key="2">
    <source>
        <dbReference type="ARBA" id="ARBA00006671"/>
    </source>
</evidence>
<dbReference type="InterPro" id="IPR000259">
    <property type="entry name" value="Adhesion_dom_fimbrial"/>
</dbReference>
<dbReference type="AlphaFoldDB" id="A0A0D5XZ12"/>
<keyword evidence="4" id="KW-0281">Fimbrium</keyword>
<dbReference type="EMBL" id="CP011110">
    <property type="protein sequence ID" value="AKA24050.1"/>
    <property type="molecule type" value="Genomic_DNA"/>
</dbReference>
<accession>A0A0D5XZ12</accession>
<dbReference type="PANTHER" id="PTHR33420">
    <property type="entry name" value="FIMBRIAL SUBUNIT ELFA-RELATED"/>
    <property type="match status" value="1"/>
</dbReference>
<keyword evidence="3" id="KW-0732">Signal</keyword>
<dbReference type="Gene3D" id="2.60.40.1090">
    <property type="entry name" value="Fimbrial-type adhesion domain"/>
    <property type="match status" value="1"/>
</dbReference>
<dbReference type="InterPro" id="IPR050263">
    <property type="entry name" value="Bact_Fimbrial_Adh_Pro"/>
</dbReference>
<evidence type="ECO:0000313" key="6">
    <source>
        <dbReference type="EMBL" id="AKA24050.1"/>
    </source>
</evidence>
<comment type="subcellular location">
    <subcellularLocation>
        <location evidence="1">Fimbrium</location>
    </subcellularLocation>
</comment>
<dbReference type="PATRIC" id="fig|587753.10.peg.2593"/>
<evidence type="ECO:0000256" key="4">
    <source>
        <dbReference type="ARBA" id="ARBA00023263"/>
    </source>
</evidence>
<dbReference type="Pfam" id="PF00419">
    <property type="entry name" value="Fimbrial"/>
    <property type="match status" value="1"/>
</dbReference>
<dbReference type="InterPro" id="IPR008966">
    <property type="entry name" value="Adhesion_dom_sf"/>
</dbReference>
<name>A0A0D5XZ12_9PSED</name>
<evidence type="ECO:0000256" key="1">
    <source>
        <dbReference type="ARBA" id="ARBA00004561"/>
    </source>
</evidence>
<dbReference type="InterPro" id="IPR036937">
    <property type="entry name" value="Adhesion_dom_fimbrial_sf"/>
</dbReference>
<dbReference type="GO" id="GO:0009289">
    <property type="term" value="C:pilus"/>
    <property type="evidence" value="ECO:0007669"/>
    <property type="project" value="UniProtKB-SubCell"/>
</dbReference>
<evidence type="ECO:0000259" key="5">
    <source>
        <dbReference type="Pfam" id="PF00419"/>
    </source>
</evidence>
<organism evidence="6 7">
    <name type="scientific">Pseudomonas chlororaphis</name>
    <dbReference type="NCBI Taxonomy" id="587753"/>
    <lineage>
        <taxon>Bacteria</taxon>
        <taxon>Pseudomonadati</taxon>
        <taxon>Pseudomonadota</taxon>
        <taxon>Gammaproteobacteria</taxon>
        <taxon>Pseudomonadales</taxon>
        <taxon>Pseudomonadaceae</taxon>
        <taxon>Pseudomonas</taxon>
    </lineage>
</organism>
<dbReference type="GO" id="GO:0043709">
    <property type="term" value="P:cell adhesion involved in single-species biofilm formation"/>
    <property type="evidence" value="ECO:0007669"/>
    <property type="project" value="TreeGrafter"/>
</dbReference>
<dbReference type="Proteomes" id="UP000032748">
    <property type="component" value="Chromosome"/>
</dbReference>